<keyword evidence="9" id="KW-1133">Transmembrane helix</keyword>
<dbReference type="GO" id="GO:0005886">
    <property type="term" value="C:plasma membrane"/>
    <property type="evidence" value="ECO:0007669"/>
    <property type="project" value="TreeGrafter"/>
</dbReference>
<dbReference type="CDD" id="cd00082">
    <property type="entry name" value="HisKA"/>
    <property type="match status" value="1"/>
</dbReference>
<dbReference type="CDD" id="cd00075">
    <property type="entry name" value="HATPase"/>
    <property type="match status" value="1"/>
</dbReference>
<evidence type="ECO:0000256" key="5">
    <source>
        <dbReference type="ARBA" id="ARBA00022679"/>
    </source>
</evidence>
<dbReference type="PANTHER" id="PTHR45453">
    <property type="entry name" value="PHOSPHATE REGULON SENSOR PROTEIN PHOR"/>
    <property type="match status" value="1"/>
</dbReference>
<dbReference type="InterPro" id="IPR003594">
    <property type="entry name" value="HATPase_dom"/>
</dbReference>
<keyword evidence="4" id="KW-0597">Phosphoprotein</keyword>
<sequence length="403" mass="47076">MKNSYFLIIAILIMILINLFFTKIFYESLTNPFKDRMDNIKEFNTFKENPKLYIENLKNANSLLMEENSKLEDRILNIEKITSKMEEGFIYFDKNGNIKILNEASKNLLGIDKNKNLYNLVDDNSYKLAIRQMKILKKGKSLNLDLDEISIKLFIDPIIDEEIISYIVVVIDDSKNKKAEIMRREFTANVTHELKSPLTSINGYAELIASGLVKNEDIQKFGQIINQEGNRLLNIIDDILKLSKLDEENLEEGRNNINIKYVVDSSIQRFKRISDKKNIRVRNEIDDIFIRTHESLFSDLITNIYENAIKYNKVNGQITIKYKKDERFIRLIIEDRGIGIKKEDLPRIFERFYVADKQRTRNLKSTGLGLSIVKHICDYLNYNIKAESKYGYGTSFIISIPCK</sequence>
<dbReference type="InterPro" id="IPR036097">
    <property type="entry name" value="HisK_dim/P_sf"/>
</dbReference>
<dbReference type="AlphaFoldDB" id="A0A2N6ULI0"/>
<evidence type="ECO:0000313" key="12">
    <source>
        <dbReference type="Proteomes" id="UP000235658"/>
    </source>
</evidence>
<dbReference type="InterPro" id="IPR005467">
    <property type="entry name" value="His_kinase_dom"/>
</dbReference>
<protein>
    <recommendedName>
        <fullName evidence="3">histidine kinase</fullName>
        <ecNumber evidence="3">2.7.13.3</ecNumber>
    </recommendedName>
</protein>
<evidence type="ECO:0000256" key="1">
    <source>
        <dbReference type="ARBA" id="ARBA00000085"/>
    </source>
</evidence>
<dbReference type="InterPro" id="IPR050351">
    <property type="entry name" value="BphY/WalK/GraS-like"/>
</dbReference>
<dbReference type="SMART" id="SM00387">
    <property type="entry name" value="HATPase_c"/>
    <property type="match status" value="1"/>
</dbReference>
<feature type="domain" description="Histidine kinase" evidence="10">
    <location>
        <begin position="189"/>
        <end position="403"/>
    </location>
</feature>
<evidence type="ECO:0000256" key="3">
    <source>
        <dbReference type="ARBA" id="ARBA00012438"/>
    </source>
</evidence>
<dbReference type="PROSITE" id="PS50109">
    <property type="entry name" value="HIS_KIN"/>
    <property type="match status" value="1"/>
</dbReference>
<gene>
    <name evidence="11" type="ORF">CJ192_00395</name>
</gene>
<dbReference type="FunFam" id="1.10.287.130:FF:000001">
    <property type="entry name" value="Two-component sensor histidine kinase"/>
    <property type="match status" value="1"/>
</dbReference>
<dbReference type="SUPFAM" id="SSF55874">
    <property type="entry name" value="ATPase domain of HSP90 chaperone/DNA topoisomerase II/histidine kinase"/>
    <property type="match status" value="1"/>
</dbReference>
<dbReference type="FunFam" id="3.30.565.10:FF:000006">
    <property type="entry name" value="Sensor histidine kinase WalK"/>
    <property type="match status" value="1"/>
</dbReference>
<comment type="catalytic activity">
    <reaction evidence="1">
        <text>ATP + protein L-histidine = ADP + protein N-phospho-L-histidine.</text>
        <dbReference type="EC" id="2.7.13.3"/>
    </reaction>
</comment>
<evidence type="ECO:0000256" key="4">
    <source>
        <dbReference type="ARBA" id="ARBA00022553"/>
    </source>
</evidence>
<dbReference type="Pfam" id="PF00512">
    <property type="entry name" value="HisKA"/>
    <property type="match status" value="1"/>
</dbReference>
<dbReference type="InterPro" id="IPR036890">
    <property type="entry name" value="HATPase_C_sf"/>
</dbReference>
<dbReference type="EMBL" id="PNHP01000001">
    <property type="protein sequence ID" value="PMC82710.1"/>
    <property type="molecule type" value="Genomic_DNA"/>
</dbReference>
<comment type="caution">
    <text evidence="11">The sequence shown here is derived from an EMBL/GenBank/DDBJ whole genome shotgun (WGS) entry which is preliminary data.</text>
</comment>
<dbReference type="Proteomes" id="UP000235658">
    <property type="component" value="Unassembled WGS sequence"/>
</dbReference>
<dbReference type="Gene3D" id="3.30.565.10">
    <property type="entry name" value="Histidine kinase-like ATPase, C-terminal domain"/>
    <property type="match status" value="1"/>
</dbReference>
<evidence type="ECO:0000256" key="8">
    <source>
        <dbReference type="ARBA" id="ARBA00023136"/>
    </source>
</evidence>
<dbReference type="SUPFAM" id="SSF47384">
    <property type="entry name" value="Homodimeric domain of signal transducing histidine kinase"/>
    <property type="match status" value="1"/>
</dbReference>
<organism evidence="11 12">
    <name type="scientific">Anaerococcus hydrogenalis</name>
    <dbReference type="NCBI Taxonomy" id="33029"/>
    <lineage>
        <taxon>Bacteria</taxon>
        <taxon>Bacillati</taxon>
        <taxon>Bacillota</taxon>
        <taxon>Tissierellia</taxon>
        <taxon>Tissierellales</taxon>
        <taxon>Peptoniphilaceae</taxon>
        <taxon>Anaerococcus</taxon>
    </lineage>
</organism>
<name>A0A2N6ULI0_9FIRM</name>
<dbReference type="SMART" id="SM00388">
    <property type="entry name" value="HisKA"/>
    <property type="match status" value="1"/>
</dbReference>
<reference evidence="11 12" key="1">
    <citation type="submission" date="2017-09" db="EMBL/GenBank/DDBJ databases">
        <title>Bacterial strain isolated from the female urinary microbiota.</title>
        <authorList>
            <person name="Thomas-White K."/>
            <person name="Kumar N."/>
            <person name="Forster S."/>
            <person name="Putonti C."/>
            <person name="Lawley T."/>
            <person name="Wolfe A.J."/>
        </authorList>
    </citation>
    <scope>NUCLEOTIDE SEQUENCE [LARGE SCALE GENOMIC DNA]</scope>
    <source>
        <strain evidence="11 12">UMB0204</strain>
    </source>
</reference>
<dbReference type="EC" id="2.7.13.3" evidence="3"/>
<dbReference type="Gene3D" id="1.10.287.130">
    <property type="match status" value="1"/>
</dbReference>
<dbReference type="PANTHER" id="PTHR45453:SF1">
    <property type="entry name" value="PHOSPHATE REGULON SENSOR PROTEIN PHOR"/>
    <property type="match status" value="1"/>
</dbReference>
<dbReference type="Pfam" id="PF02518">
    <property type="entry name" value="HATPase_c"/>
    <property type="match status" value="1"/>
</dbReference>
<dbReference type="GO" id="GO:0016036">
    <property type="term" value="P:cellular response to phosphate starvation"/>
    <property type="evidence" value="ECO:0007669"/>
    <property type="project" value="TreeGrafter"/>
</dbReference>
<keyword evidence="7" id="KW-0902">Two-component regulatory system</keyword>
<dbReference type="PRINTS" id="PR00344">
    <property type="entry name" value="BCTRLSENSOR"/>
</dbReference>
<evidence type="ECO:0000256" key="9">
    <source>
        <dbReference type="SAM" id="Phobius"/>
    </source>
</evidence>
<feature type="transmembrane region" description="Helical" evidence="9">
    <location>
        <begin position="6"/>
        <end position="26"/>
    </location>
</feature>
<evidence type="ECO:0000259" key="10">
    <source>
        <dbReference type="PROSITE" id="PS50109"/>
    </source>
</evidence>
<dbReference type="GO" id="GO:0004721">
    <property type="term" value="F:phosphoprotein phosphatase activity"/>
    <property type="evidence" value="ECO:0007669"/>
    <property type="project" value="TreeGrafter"/>
</dbReference>
<dbReference type="GO" id="GO:0000155">
    <property type="term" value="F:phosphorelay sensor kinase activity"/>
    <property type="evidence" value="ECO:0007669"/>
    <property type="project" value="InterPro"/>
</dbReference>
<keyword evidence="6 11" id="KW-0418">Kinase</keyword>
<evidence type="ECO:0000256" key="2">
    <source>
        <dbReference type="ARBA" id="ARBA00004370"/>
    </source>
</evidence>
<comment type="subcellular location">
    <subcellularLocation>
        <location evidence="2">Membrane</location>
    </subcellularLocation>
</comment>
<keyword evidence="8 9" id="KW-0472">Membrane</keyword>
<dbReference type="InterPro" id="IPR003661">
    <property type="entry name" value="HisK_dim/P_dom"/>
</dbReference>
<dbReference type="InterPro" id="IPR004358">
    <property type="entry name" value="Sig_transdc_His_kin-like_C"/>
</dbReference>
<evidence type="ECO:0000313" key="11">
    <source>
        <dbReference type="EMBL" id="PMC82710.1"/>
    </source>
</evidence>
<dbReference type="Gene3D" id="3.30.450.20">
    <property type="entry name" value="PAS domain"/>
    <property type="match status" value="1"/>
</dbReference>
<accession>A0A2N6ULI0</accession>
<keyword evidence="5" id="KW-0808">Transferase</keyword>
<evidence type="ECO:0000256" key="6">
    <source>
        <dbReference type="ARBA" id="ARBA00022777"/>
    </source>
</evidence>
<evidence type="ECO:0000256" key="7">
    <source>
        <dbReference type="ARBA" id="ARBA00023012"/>
    </source>
</evidence>
<keyword evidence="9" id="KW-0812">Transmembrane</keyword>
<proteinExistence type="predicted"/>